<dbReference type="GeneID" id="54482464"/>
<keyword evidence="8" id="KW-1185">Reference proteome</keyword>
<evidence type="ECO:0000256" key="6">
    <source>
        <dbReference type="SAM" id="Phobius"/>
    </source>
</evidence>
<dbReference type="InterPro" id="IPR002401">
    <property type="entry name" value="Cyt_P450_E_grp-I"/>
</dbReference>
<reference evidence="7" key="1">
    <citation type="journal article" date="2020" name="Stud. Mycol.">
        <title>101 Dothideomycetes genomes: a test case for predicting lifestyles and emergence of pathogens.</title>
        <authorList>
            <person name="Haridas S."/>
            <person name="Albert R."/>
            <person name="Binder M."/>
            <person name="Bloem J."/>
            <person name="Labutti K."/>
            <person name="Salamov A."/>
            <person name="Andreopoulos B."/>
            <person name="Baker S."/>
            <person name="Barry K."/>
            <person name="Bills G."/>
            <person name="Bluhm B."/>
            <person name="Cannon C."/>
            <person name="Castanera R."/>
            <person name="Culley D."/>
            <person name="Daum C."/>
            <person name="Ezra D."/>
            <person name="Gonzalez J."/>
            <person name="Henrissat B."/>
            <person name="Kuo A."/>
            <person name="Liang C."/>
            <person name="Lipzen A."/>
            <person name="Lutzoni F."/>
            <person name="Magnuson J."/>
            <person name="Mondo S."/>
            <person name="Nolan M."/>
            <person name="Ohm R."/>
            <person name="Pangilinan J."/>
            <person name="Park H.-J."/>
            <person name="Ramirez L."/>
            <person name="Alfaro M."/>
            <person name="Sun H."/>
            <person name="Tritt A."/>
            <person name="Yoshinaga Y."/>
            <person name="Zwiers L.-H."/>
            <person name="Turgeon B."/>
            <person name="Goodwin S."/>
            <person name="Spatafora J."/>
            <person name="Crous P."/>
            <person name="Grigoriev I."/>
        </authorList>
    </citation>
    <scope>NUCLEOTIDE SEQUENCE</scope>
    <source>
        <strain evidence="7">CBS 121739</strain>
    </source>
</reference>
<dbReference type="AlphaFoldDB" id="A0A6A6W9G1"/>
<feature type="transmembrane region" description="Helical" evidence="6">
    <location>
        <begin position="299"/>
        <end position="322"/>
    </location>
</feature>
<dbReference type="CDD" id="cd11062">
    <property type="entry name" value="CYP58-like"/>
    <property type="match status" value="1"/>
</dbReference>
<dbReference type="GO" id="GO:0004497">
    <property type="term" value="F:monooxygenase activity"/>
    <property type="evidence" value="ECO:0007669"/>
    <property type="project" value="UniProtKB-KW"/>
</dbReference>
<dbReference type="Pfam" id="PF00067">
    <property type="entry name" value="p450"/>
    <property type="match status" value="1"/>
</dbReference>
<evidence type="ECO:0000256" key="5">
    <source>
        <dbReference type="RuleBase" id="RU000461"/>
    </source>
</evidence>
<keyword evidence="5" id="KW-0503">Monooxygenase</keyword>
<gene>
    <name evidence="7" type="ORF">EJ05DRAFT_398781</name>
</gene>
<keyword evidence="5" id="KW-0560">Oxidoreductase</keyword>
<dbReference type="Gene3D" id="1.10.630.10">
    <property type="entry name" value="Cytochrome P450"/>
    <property type="match status" value="1"/>
</dbReference>
<proteinExistence type="inferred from homology"/>
<feature type="transmembrane region" description="Helical" evidence="6">
    <location>
        <begin position="6"/>
        <end position="28"/>
    </location>
</feature>
<dbReference type="PANTHER" id="PTHR24305">
    <property type="entry name" value="CYTOCHROME P450"/>
    <property type="match status" value="1"/>
</dbReference>
<dbReference type="InterPro" id="IPR036396">
    <property type="entry name" value="Cyt_P450_sf"/>
</dbReference>
<dbReference type="PROSITE" id="PS00086">
    <property type="entry name" value="CYTOCHROME_P450"/>
    <property type="match status" value="1"/>
</dbReference>
<name>A0A6A6W9G1_9PEZI</name>
<dbReference type="OrthoDB" id="3945418at2759"/>
<sequence>MVEISLTPVVCATSLLLVWAAYVAYMIVWRLYYHPLSKFPGHKIVAVSRWYEAYYEIVRKGTYYEKIQEFHDQYGPVVRVGPDELHVRDSLFYDELYAKNQRVIRPGWENRFGNPGAMIATPSHVIHRQRRAVLNPLFSRRSILEFQGIVQQHVRHLVERIHEYRRAGKPVTLSDGFCAVTGDIIMDYAFGFNYNHVGKDNFESFREALMTSGDMGHIGTFFPTFFSLAFSLPAPVIEMMESKMSSLLLFRRNLSDLLDRVIRGNHPHEKRYERTVFQEILNSDLPPEEKTKARLTDEAFGIVGAGVTTVAFTLMVGAFHIINNAAIHRTLKQELKSALPGDDIVPDLLELEKIPYLKACIQEAVRLSYGITARNPRQHDRPMHLHGWTIPAFTTISMTTIDVHHDENIFPDSFKFIPERWLNSPRAPDGEALDHYLVSWGKGPRACIGINLAWAELFLTMGSIFRSFDFEMFETDASDVTFKHDFFIPESKLDSNGLRVRVG</sequence>
<dbReference type="InterPro" id="IPR017972">
    <property type="entry name" value="Cyt_P450_CS"/>
</dbReference>
<keyword evidence="4 5" id="KW-0349">Heme</keyword>
<comment type="similarity">
    <text evidence="5">Belongs to the cytochrome P450 family.</text>
</comment>
<dbReference type="EMBL" id="ML996573">
    <property type="protein sequence ID" value="KAF2757731.1"/>
    <property type="molecule type" value="Genomic_DNA"/>
</dbReference>
<dbReference type="Proteomes" id="UP000799437">
    <property type="component" value="Unassembled WGS sequence"/>
</dbReference>
<dbReference type="InterPro" id="IPR001128">
    <property type="entry name" value="Cyt_P450"/>
</dbReference>
<keyword evidence="6" id="KW-0472">Membrane</keyword>
<feature type="binding site" description="axial binding residue" evidence="4">
    <location>
        <position position="447"/>
    </location>
    <ligand>
        <name>heme</name>
        <dbReference type="ChEBI" id="CHEBI:30413"/>
    </ligand>
    <ligandPart>
        <name>Fe</name>
        <dbReference type="ChEBI" id="CHEBI:18248"/>
    </ligandPart>
</feature>
<evidence type="ECO:0000256" key="2">
    <source>
        <dbReference type="ARBA" id="ARBA00022723"/>
    </source>
</evidence>
<evidence type="ECO:0000313" key="7">
    <source>
        <dbReference type="EMBL" id="KAF2757731.1"/>
    </source>
</evidence>
<comment type="cofactor">
    <cofactor evidence="1 4">
        <name>heme</name>
        <dbReference type="ChEBI" id="CHEBI:30413"/>
    </cofactor>
</comment>
<dbReference type="InterPro" id="IPR050121">
    <property type="entry name" value="Cytochrome_P450_monoxygenase"/>
</dbReference>
<dbReference type="GO" id="GO:0020037">
    <property type="term" value="F:heme binding"/>
    <property type="evidence" value="ECO:0007669"/>
    <property type="project" value="InterPro"/>
</dbReference>
<dbReference type="GO" id="GO:0005506">
    <property type="term" value="F:iron ion binding"/>
    <property type="evidence" value="ECO:0007669"/>
    <property type="project" value="InterPro"/>
</dbReference>
<evidence type="ECO:0000256" key="3">
    <source>
        <dbReference type="ARBA" id="ARBA00023004"/>
    </source>
</evidence>
<keyword evidence="6" id="KW-1133">Transmembrane helix</keyword>
<keyword evidence="3 4" id="KW-0408">Iron</keyword>
<dbReference type="RefSeq" id="XP_033600182.1">
    <property type="nucleotide sequence ID" value="XM_033741410.1"/>
</dbReference>
<organism evidence="7 8">
    <name type="scientific">Pseudovirgaria hyperparasitica</name>
    <dbReference type="NCBI Taxonomy" id="470096"/>
    <lineage>
        <taxon>Eukaryota</taxon>
        <taxon>Fungi</taxon>
        <taxon>Dikarya</taxon>
        <taxon>Ascomycota</taxon>
        <taxon>Pezizomycotina</taxon>
        <taxon>Dothideomycetes</taxon>
        <taxon>Dothideomycetes incertae sedis</taxon>
        <taxon>Acrospermales</taxon>
        <taxon>Acrospermaceae</taxon>
        <taxon>Pseudovirgaria</taxon>
    </lineage>
</organism>
<keyword evidence="2 4" id="KW-0479">Metal-binding</keyword>
<dbReference type="GO" id="GO:0016705">
    <property type="term" value="F:oxidoreductase activity, acting on paired donors, with incorporation or reduction of molecular oxygen"/>
    <property type="evidence" value="ECO:0007669"/>
    <property type="project" value="InterPro"/>
</dbReference>
<dbReference type="SUPFAM" id="SSF48264">
    <property type="entry name" value="Cytochrome P450"/>
    <property type="match status" value="1"/>
</dbReference>
<evidence type="ECO:0000256" key="4">
    <source>
        <dbReference type="PIRSR" id="PIRSR602401-1"/>
    </source>
</evidence>
<evidence type="ECO:0000313" key="8">
    <source>
        <dbReference type="Proteomes" id="UP000799437"/>
    </source>
</evidence>
<keyword evidence="6" id="KW-0812">Transmembrane</keyword>
<dbReference type="PANTHER" id="PTHR24305:SF152">
    <property type="entry name" value="P450, PUTATIVE (EUROFUNG)-RELATED"/>
    <property type="match status" value="1"/>
</dbReference>
<dbReference type="PRINTS" id="PR00463">
    <property type="entry name" value="EP450I"/>
</dbReference>
<evidence type="ECO:0000256" key="1">
    <source>
        <dbReference type="ARBA" id="ARBA00001971"/>
    </source>
</evidence>
<accession>A0A6A6W9G1</accession>
<protein>
    <submittedName>
        <fullName evidence="7">Trichodiene oxygenase</fullName>
    </submittedName>
</protein>